<dbReference type="PANTHER" id="PTHR16484:SF17">
    <property type="entry name" value="BAZOOKA, ISOFORM B"/>
    <property type="match status" value="1"/>
</dbReference>
<dbReference type="GO" id="GO:0008104">
    <property type="term" value="P:intracellular protein localization"/>
    <property type="evidence" value="ECO:0007669"/>
    <property type="project" value="TreeGrafter"/>
</dbReference>
<feature type="compositionally biased region" description="Low complexity" evidence="1">
    <location>
        <begin position="452"/>
        <end position="481"/>
    </location>
</feature>
<feature type="region of interest" description="Disordered" evidence="1">
    <location>
        <begin position="1"/>
        <end position="57"/>
    </location>
</feature>
<sequence length="502" mass="54898">MSEKRHATLDAKNTDTYRRTKRARELRQAEGGDVDRSQMGPSLGMKKSSSLESLQTMVQEMQMYEDLDRLGAPANHAASPSGGPAPIRVIRGRGCNESFRAAVDRSYEGGGAQATLAAGGADLMEPLAEDESGLGGHLNRRQTSLDSKLKAKKRQSLLRGLGSMFRFGKHRKSAEDGDDAAAAAADEEEGVGRGGGEEGGRGGGKGEEGEYDEHQQQVIQEQLRRLMVAATSGTLFPGSDVTGPPGNDVTRTERIQQLRAHHQLRHQERRGHYPLDDTEERYEMALRQRLEHTAAELDSAIHRPGSRVAITDPARFSHYVNYQQIQHHLNRRQQHYHSQRRDTTTGRGDHTGGSGGGNATATGGNPPRPVSNFYEYESVESHLLSSGGGGSNSLPRRPTGVASVAAASATSSAGFRNYQRPTTHDANYAAVPGLTAAAAHHLRHQQQRNHQHQQQQISNNNNKMLNNNNLNTNNYSNNNNNVRKSHGPFVSHVTIKEYQPKV</sequence>
<comment type="caution">
    <text evidence="2">The sequence shown here is derived from an EMBL/GenBank/DDBJ whole genome shotgun (WGS) entry which is preliminary data.</text>
</comment>
<dbReference type="EMBL" id="QKKF02004671">
    <property type="protein sequence ID" value="RZF47162.1"/>
    <property type="molecule type" value="Genomic_DNA"/>
</dbReference>
<evidence type="ECO:0000313" key="3">
    <source>
        <dbReference type="Proteomes" id="UP000291343"/>
    </source>
</evidence>
<proteinExistence type="predicted"/>
<dbReference type="GO" id="GO:0005912">
    <property type="term" value="C:adherens junction"/>
    <property type="evidence" value="ECO:0007669"/>
    <property type="project" value="TreeGrafter"/>
</dbReference>
<keyword evidence="3" id="KW-1185">Reference proteome</keyword>
<organism evidence="2 3">
    <name type="scientific">Laodelphax striatellus</name>
    <name type="common">Small brown planthopper</name>
    <name type="synonym">Delphax striatella</name>
    <dbReference type="NCBI Taxonomy" id="195883"/>
    <lineage>
        <taxon>Eukaryota</taxon>
        <taxon>Metazoa</taxon>
        <taxon>Ecdysozoa</taxon>
        <taxon>Arthropoda</taxon>
        <taxon>Hexapoda</taxon>
        <taxon>Insecta</taxon>
        <taxon>Pterygota</taxon>
        <taxon>Neoptera</taxon>
        <taxon>Paraneoptera</taxon>
        <taxon>Hemiptera</taxon>
        <taxon>Auchenorrhyncha</taxon>
        <taxon>Fulgoroidea</taxon>
        <taxon>Delphacidae</taxon>
        <taxon>Criomorphinae</taxon>
        <taxon>Laodelphax</taxon>
    </lineage>
</organism>
<dbReference type="PANTHER" id="PTHR16484">
    <property type="entry name" value="PARTITIONING DEFECTIVE 3 RELATED"/>
    <property type="match status" value="1"/>
</dbReference>
<dbReference type="GO" id="GO:0051660">
    <property type="term" value="P:establishment of centrosome localization"/>
    <property type="evidence" value="ECO:0007669"/>
    <property type="project" value="TreeGrafter"/>
</dbReference>
<dbReference type="GO" id="GO:0007155">
    <property type="term" value="P:cell adhesion"/>
    <property type="evidence" value="ECO:0007669"/>
    <property type="project" value="TreeGrafter"/>
</dbReference>
<evidence type="ECO:0000256" key="1">
    <source>
        <dbReference type="SAM" id="MobiDB-lite"/>
    </source>
</evidence>
<dbReference type="GO" id="GO:0005938">
    <property type="term" value="C:cell cortex"/>
    <property type="evidence" value="ECO:0007669"/>
    <property type="project" value="TreeGrafter"/>
</dbReference>
<dbReference type="GO" id="GO:0030010">
    <property type="term" value="P:establishment of cell polarity"/>
    <property type="evidence" value="ECO:0007669"/>
    <property type="project" value="TreeGrafter"/>
</dbReference>
<dbReference type="GO" id="GO:0035091">
    <property type="term" value="F:phosphatidylinositol binding"/>
    <property type="evidence" value="ECO:0007669"/>
    <property type="project" value="TreeGrafter"/>
</dbReference>
<dbReference type="Proteomes" id="UP000291343">
    <property type="component" value="Unassembled WGS sequence"/>
</dbReference>
<dbReference type="STRING" id="195883.A0A482XMX3"/>
<dbReference type="GO" id="GO:0000226">
    <property type="term" value="P:microtubule cytoskeleton organization"/>
    <property type="evidence" value="ECO:0007669"/>
    <property type="project" value="TreeGrafter"/>
</dbReference>
<reference evidence="2 3" key="1">
    <citation type="journal article" date="2017" name="Gigascience">
        <title>Genome sequence of the small brown planthopper, Laodelphax striatellus.</title>
        <authorList>
            <person name="Zhu J."/>
            <person name="Jiang F."/>
            <person name="Wang X."/>
            <person name="Yang P."/>
            <person name="Bao Y."/>
            <person name="Zhao W."/>
            <person name="Wang W."/>
            <person name="Lu H."/>
            <person name="Wang Q."/>
            <person name="Cui N."/>
            <person name="Li J."/>
            <person name="Chen X."/>
            <person name="Luo L."/>
            <person name="Yu J."/>
            <person name="Kang L."/>
            <person name="Cui F."/>
        </authorList>
    </citation>
    <scope>NUCLEOTIDE SEQUENCE [LARGE SCALE GENOMIC DNA]</scope>
    <source>
        <strain evidence="2">Lst14</strain>
    </source>
</reference>
<feature type="region of interest" description="Disordered" evidence="1">
    <location>
        <begin position="328"/>
        <end position="372"/>
    </location>
</feature>
<feature type="region of interest" description="Disordered" evidence="1">
    <location>
        <begin position="443"/>
        <end position="502"/>
    </location>
</feature>
<feature type="region of interest" description="Disordered" evidence="1">
    <location>
        <begin position="127"/>
        <end position="151"/>
    </location>
</feature>
<name>A0A482XMX3_LAOST</name>
<dbReference type="AlphaFoldDB" id="A0A482XMX3"/>
<gene>
    <name evidence="2" type="ORF">LSTR_LSTR015174</name>
</gene>
<feature type="compositionally biased region" description="Basic and acidic residues" evidence="1">
    <location>
        <begin position="339"/>
        <end position="350"/>
    </location>
</feature>
<feature type="compositionally biased region" description="Basic residues" evidence="1">
    <location>
        <begin position="328"/>
        <end position="338"/>
    </location>
</feature>
<dbReference type="InParanoid" id="A0A482XMX3"/>
<dbReference type="GO" id="GO:0016324">
    <property type="term" value="C:apical plasma membrane"/>
    <property type="evidence" value="ECO:0007669"/>
    <property type="project" value="TreeGrafter"/>
</dbReference>
<dbReference type="GO" id="GO:0043296">
    <property type="term" value="C:apical junction complex"/>
    <property type="evidence" value="ECO:0007669"/>
    <property type="project" value="TreeGrafter"/>
</dbReference>
<feature type="compositionally biased region" description="Basic and acidic residues" evidence="1">
    <location>
        <begin position="1"/>
        <end position="36"/>
    </location>
</feature>
<dbReference type="InterPro" id="IPR052213">
    <property type="entry name" value="PAR3"/>
</dbReference>
<dbReference type="GO" id="GO:0045197">
    <property type="term" value="P:establishment or maintenance of epithelial cell apical/basal polarity"/>
    <property type="evidence" value="ECO:0007669"/>
    <property type="project" value="TreeGrafter"/>
</dbReference>
<evidence type="ECO:0000313" key="2">
    <source>
        <dbReference type="EMBL" id="RZF47162.1"/>
    </source>
</evidence>
<feature type="region of interest" description="Disordered" evidence="1">
    <location>
        <begin position="169"/>
        <end position="215"/>
    </location>
</feature>
<feature type="compositionally biased region" description="Basic and acidic residues" evidence="1">
    <location>
        <begin position="195"/>
        <end position="215"/>
    </location>
</feature>
<protein>
    <submittedName>
        <fullName evidence="2">Uncharacterized protein</fullName>
    </submittedName>
</protein>
<feature type="compositionally biased region" description="Polar residues" evidence="1">
    <location>
        <begin position="47"/>
        <end position="57"/>
    </location>
</feature>
<dbReference type="OrthoDB" id="6264899at2759"/>
<accession>A0A482XMX3</accession>